<protein>
    <submittedName>
        <fullName evidence="4">Glycosyltransferase</fullName>
    </submittedName>
</protein>
<feature type="transmembrane region" description="Helical" evidence="1">
    <location>
        <begin position="7"/>
        <end position="26"/>
    </location>
</feature>
<evidence type="ECO:0000313" key="5">
    <source>
        <dbReference type="Proteomes" id="UP000323337"/>
    </source>
</evidence>
<sequence>MTIDGKICFVVGGLPFGGIAGVLLNVCKEFQKRGLDFVIVNVSGTGEKISDFEYHKLPLINLFDSVDALKTYRVDTIFKLRQFIKDANPAIIHTMEFSGDYFGRLAAVGLDIPVIAHIHNIKSQRKYHRKIANRLLSLKTDLFLCVSEAVNDVVKREHSAKKRRIVLYNALNPESFKGKQKLYPYRKNPEVPIVACVGRLVKQKNFDLVIKALKSLEHQPVNVVLWIIGEGPERKNLESLTRDLGLEGKVTFFGYRKDVIDLLTKTDILLMPSQYEGLGMTFLEAMYFGIPAVISEHVPAKEIASDSCLVCDTTPDSIAEKIATLFSDDKLYEKLAKNTEKRSREFTIDKYVDKLLDIYEKVLADKSGKQR</sequence>
<reference evidence="4 5" key="1">
    <citation type="submission" date="2019-08" db="EMBL/GenBank/DDBJ databases">
        <title>Genomic characterization of a novel candidate phylum (ARYD3) from a high temperature, high salinity tertiary oil reservoir in north central Oklahoma, USA.</title>
        <authorList>
            <person name="Youssef N.H."/>
            <person name="Yadav A."/>
            <person name="Elshahed M.S."/>
        </authorList>
    </citation>
    <scope>NUCLEOTIDE SEQUENCE [LARGE SCALE GENOMIC DNA]</scope>
    <source>
        <strain evidence="4">ARYD1</strain>
    </source>
</reference>
<organism evidence="4 5">
    <name type="scientific">Flexistipes sinusarabici</name>
    <dbReference type="NCBI Taxonomy" id="2352"/>
    <lineage>
        <taxon>Bacteria</taxon>
        <taxon>Pseudomonadati</taxon>
        <taxon>Deferribacterota</taxon>
        <taxon>Deferribacteres</taxon>
        <taxon>Deferribacterales</taxon>
        <taxon>Flexistipitaceae</taxon>
        <taxon>Flexistipes</taxon>
    </lineage>
</organism>
<proteinExistence type="predicted"/>
<dbReference type="GO" id="GO:0016757">
    <property type="term" value="F:glycosyltransferase activity"/>
    <property type="evidence" value="ECO:0007669"/>
    <property type="project" value="InterPro"/>
</dbReference>
<dbReference type="EMBL" id="VSIV01000040">
    <property type="protein sequence ID" value="TYB35499.1"/>
    <property type="molecule type" value="Genomic_DNA"/>
</dbReference>
<dbReference type="InterPro" id="IPR050194">
    <property type="entry name" value="Glycosyltransferase_grp1"/>
</dbReference>
<dbReference type="Pfam" id="PF13439">
    <property type="entry name" value="Glyco_transf_4"/>
    <property type="match status" value="1"/>
</dbReference>
<dbReference type="InterPro" id="IPR028098">
    <property type="entry name" value="Glyco_trans_4-like_N"/>
</dbReference>
<keyword evidence="1" id="KW-0812">Transmembrane</keyword>
<dbReference type="AlphaFoldDB" id="A0A5D0MTP7"/>
<dbReference type="PANTHER" id="PTHR45947">
    <property type="entry name" value="SULFOQUINOVOSYL TRANSFERASE SQD2"/>
    <property type="match status" value="1"/>
</dbReference>
<evidence type="ECO:0000256" key="1">
    <source>
        <dbReference type="SAM" id="Phobius"/>
    </source>
</evidence>
<dbReference type="RefSeq" id="WP_303700126.1">
    <property type="nucleotide sequence ID" value="NZ_VSIV01000040.1"/>
</dbReference>
<keyword evidence="1" id="KW-1133">Transmembrane helix</keyword>
<name>A0A5D0MTP7_FLESI</name>
<evidence type="ECO:0000259" key="2">
    <source>
        <dbReference type="Pfam" id="PF00534"/>
    </source>
</evidence>
<keyword evidence="4" id="KW-0808">Transferase</keyword>
<dbReference type="Proteomes" id="UP000323337">
    <property type="component" value="Unassembled WGS sequence"/>
</dbReference>
<dbReference type="InterPro" id="IPR001296">
    <property type="entry name" value="Glyco_trans_1"/>
</dbReference>
<evidence type="ECO:0000313" key="4">
    <source>
        <dbReference type="EMBL" id="TYB35499.1"/>
    </source>
</evidence>
<comment type="caution">
    <text evidence="4">The sequence shown here is derived from an EMBL/GenBank/DDBJ whole genome shotgun (WGS) entry which is preliminary data.</text>
</comment>
<dbReference type="SUPFAM" id="SSF53756">
    <property type="entry name" value="UDP-Glycosyltransferase/glycogen phosphorylase"/>
    <property type="match status" value="1"/>
</dbReference>
<evidence type="ECO:0000259" key="3">
    <source>
        <dbReference type="Pfam" id="PF13439"/>
    </source>
</evidence>
<gene>
    <name evidence="4" type="ORF">FXF49_01375</name>
</gene>
<dbReference type="Pfam" id="PF00534">
    <property type="entry name" value="Glycos_transf_1"/>
    <property type="match status" value="1"/>
</dbReference>
<accession>A0A5D0MTP7</accession>
<keyword evidence="1" id="KW-0472">Membrane</keyword>
<dbReference type="PANTHER" id="PTHR45947:SF3">
    <property type="entry name" value="SULFOQUINOVOSYL TRANSFERASE SQD2"/>
    <property type="match status" value="1"/>
</dbReference>
<feature type="domain" description="Glycosyltransferase subfamily 4-like N-terminal" evidence="3">
    <location>
        <begin position="16"/>
        <end position="174"/>
    </location>
</feature>
<feature type="domain" description="Glycosyl transferase family 1" evidence="2">
    <location>
        <begin position="186"/>
        <end position="342"/>
    </location>
</feature>
<dbReference type="Gene3D" id="3.40.50.2000">
    <property type="entry name" value="Glycogen Phosphorylase B"/>
    <property type="match status" value="2"/>
</dbReference>